<accession>A0A5E6ZA77</accession>
<keyword evidence="1" id="KW-0732">Signal</keyword>
<evidence type="ECO:0000313" key="2">
    <source>
        <dbReference type="EMBL" id="VVN61061.1"/>
    </source>
</evidence>
<dbReference type="RefSeq" id="WP_141228134.1">
    <property type="nucleotide sequence ID" value="NZ_CABVHO010000053.1"/>
</dbReference>
<evidence type="ECO:0008006" key="4">
    <source>
        <dbReference type="Google" id="ProtNLM"/>
    </source>
</evidence>
<gene>
    <name evidence="2" type="ORF">PS685_03615</name>
</gene>
<sequence length="178" mass="20365" precursor="true">MRRYLQGGLISLVFAWGSMPAHAACTFVNEKTNISVFSFDVSDKDCELIDFNGESVVTLRVEYPSMKLVDYKNKSNNVMVLVLFPISVPPFDINRATRTLKTIASFDGVELLEDSEKTYRVAGRDGSNAYIYEWDLIYMGKRAYKSTFGIDYLFSREISNLKEADVFVLNFLDRFLIN</sequence>
<protein>
    <recommendedName>
        <fullName evidence="4">Lipoprotein</fullName>
    </recommendedName>
</protein>
<dbReference type="EMBL" id="CABVHO010000053">
    <property type="protein sequence ID" value="VVN61061.1"/>
    <property type="molecule type" value="Genomic_DNA"/>
</dbReference>
<evidence type="ECO:0000256" key="1">
    <source>
        <dbReference type="SAM" id="SignalP"/>
    </source>
</evidence>
<feature type="chain" id="PRO_5022967997" description="Lipoprotein" evidence="1">
    <location>
        <begin position="24"/>
        <end position="178"/>
    </location>
</feature>
<dbReference type="Proteomes" id="UP000326437">
    <property type="component" value="Unassembled WGS sequence"/>
</dbReference>
<dbReference type="OrthoDB" id="6959321at2"/>
<organism evidence="2 3">
    <name type="scientific">Pseudomonas fluorescens</name>
    <dbReference type="NCBI Taxonomy" id="294"/>
    <lineage>
        <taxon>Bacteria</taxon>
        <taxon>Pseudomonadati</taxon>
        <taxon>Pseudomonadota</taxon>
        <taxon>Gammaproteobacteria</taxon>
        <taxon>Pseudomonadales</taxon>
        <taxon>Pseudomonadaceae</taxon>
        <taxon>Pseudomonas</taxon>
    </lineage>
</organism>
<name>A0A5E6ZA77_PSEFL</name>
<feature type="signal peptide" evidence="1">
    <location>
        <begin position="1"/>
        <end position="23"/>
    </location>
</feature>
<proteinExistence type="predicted"/>
<reference evidence="2 3" key="1">
    <citation type="submission" date="2019-09" db="EMBL/GenBank/DDBJ databases">
        <authorList>
            <person name="Chandra G."/>
            <person name="Truman W A."/>
        </authorList>
    </citation>
    <scope>NUCLEOTIDE SEQUENCE [LARGE SCALE GENOMIC DNA]</scope>
    <source>
        <strain evidence="2">PS685</strain>
    </source>
</reference>
<evidence type="ECO:0000313" key="3">
    <source>
        <dbReference type="Proteomes" id="UP000326437"/>
    </source>
</evidence>
<dbReference type="AlphaFoldDB" id="A0A5E6ZA77"/>